<dbReference type="AlphaFoldDB" id="A0A8K0RES3"/>
<dbReference type="PANTHER" id="PTHR43570:SF11">
    <property type="entry name" value="ALDEHYDE DEHYDROGENASE"/>
    <property type="match status" value="1"/>
</dbReference>
<organism evidence="9 10">
    <name type="scientific">Paraphoma chrysanthemicola</name>
    <dbReference type="NCBI Taxonomy" id="798071"/>
    <lineage>
        <taxon>Eukaryota</taxon>
        <taxon>Fungi</taxon>
        <taxon>Dikarya</taxon>
        <taxon>Ascomycota</taxon>
        <taxon>Pezizomycotina</taxon>
        <taxon>Dothideomycetes</taxon>
        <taxon>Pleosporomycetidae</taxon>
        <taxon>Pleosporales</taxon>
        <taxon>Pleosporineae</taxon>
        <taxon>Phaeosphaeriaceae</taxon>
        <taxon>Paraphoma</taxon>
    </lineage>
</organism>
<keyword evidence="2" id="KW-0125">Carotenoid biosynthesis</keyword>
<proteinExistence type="inferred from homology"/>
<dbReference type="FunFam" id="3.40.309.10:FF:000025">
    <property type="entry name" value="Aldehyde dehydrogenase"/>
    <property type="match status" value="1"/>
</dbReference>
<keyword evidence="10" id="KW-1185">Reference proteome</keyword>
<dbReference type="InterPro" id="IPR012394">
    <property type="entry name" value="Aldehyde_DH_NAD(P)"/>
</dbReference>
<dbReference type="InterPro" id="IPR015590">
    <property type="entry name" value="Aldehyde_DH_dom"/>
</dbReference>
<dbReference type="Proteomes" id="UP000813461">
    <property type="component" value="Unassembled WGS sequence"/>
</dbReference>
<evidence type="ECO:0000313" key="10">
    <source>
        <dbReference type="Proteomes" id="UP000813461"/>
    </source>
</evidence>
<dbReference type="PANTHER" id="PTHR43570">
    <property type="entry name" value="ALDEHYDE DEHYDROGENASE"/>
    <property type="match status" value="1"/>
</dbReference>
<dbReference type="InterPro" id="IPR016162">
    <property type="entry name" value="Ald_DH_N"/>
</dbReference>
<protein>
    <recommendedName>
        <fullName evidence="5">Aldehyde dehydrogenase</fullName>
    </recommendedName>
</protein>
<feature type="domain" description="Aldehyde dehydrogenase" evidence="8">
    <location>
        <begin position="14"/>
        <end position="442"/>
    </location>
</feature>
<dbReference type="GO" id="GO:0004029">
    <property type="term" value="F:aldehyde dehydrogenase (NAD+) activity"/>
    <property type="evidence" value="ECO:0007669"/>
    <property type="project" value="TreeGrafter"/>
</dbReference>
<feature type="active site" evidence="6">
    <location>
        <position position="222"/>
    </location>
</feature>
<keyword evidence="3 5" id="KW-0560">Oxidoreductase</keyword>
<keyword evidence="7" id="KW-0472">Membrane</keyword>
<dbReference type="GO" id="GO:0005737">
    <property type="term" value="C:cytoplasm"/>
    <property type="evidence" value="ECO:0007669"/>
    <property type="project" value="TreeGrafter"/>
</dbReference>
<evidence type="ECO:0000256" key="3">
    <source>
        <dbReference type="ARBA" id="ARBA00023002"/>
    </source>
</evidence>
<accession>A0A8K0RES3</accession>
<reference evidence="9" key="1">
    <citation type="journal article" date="2021" name="Nat. Commun.">
        <title>Genetic determinants of endophytism in the Arabidopsis root mycobiome.</title>
        <authorList>
            <person name="Mesny F."/>
            <person name="Miyauchi S."/>
            <person name="Thiergart T."/>
            <person name="Pickel B."/>
            <person name="Atanasova L."/>
            <person name="Karlsson M."/>
            <person name="Huettel B."/>
            <person name="Barry K.W."/>
            <person name="Haridas S."/>
            <person name="Chen C."/>
            <person name="Bauer D."/>
            <person name="Andreopoulos W."/>
            <person name="Pangilinan J."/>
            <person name="LaButti K."/>
            <person name="Riley R."/>
            <person name="Lipzen A."/>
            <person name="Clum A."/>
            <person name="Drula E."/>
            <person name="Henrissat B."/>
            <person name="Kohler A."/>
            <person name="Grigoriev I.V."/>
            <person name="Martin F.M."/>
            <person name="Hacquard S."/>
        </authorList>
    </citation>
    <scope>NUCLEOTIDE SEQUENCE</scope>
    <source>
        <strain evidence="9">MPI-SDFR-AT-0120</strain>
    </source>
</reference>
<dbReference type="GO" id="GO:0016117">
    <property type="term" value="P:carotenoid biosynthetic process"/>
    <property type="evidence" value="ECO:0007669"/>
    <property type="project" value="UniProtKB-KW"/>
</dbReference>
<sequence length="519" mass="57587">MPELPPFEHTPIDDIASTCARVRTTFLSHKTRPLEFRIQQLRKLYWAFKDNEALVTEACKRDLGKPTFETYLTEYSWVMNDCIWMANNLPRFAKDEKPADIAFTNKFVGPRIRKDPLGTALIIGAYNFPIQLTVGPLIGAIAAGCTAIVKPSESSPHAAAILQKIISEALDPSCYTVIQGAIPETTALLDQKWDTIFYTGSENVARIIAKKAAETLTPLVLELGGRNPAIITKHADPKLAARRLLWAKTLNAGQVCVSQNCTFIDREILPAFIQEMKNTLKEFYPQGPRNSPDYGRIVNQRQFQRLKKMLDSSNGKIVIGGTMDESDLFIEPTVVQVNDISDSLVSDESFGPLLPILPVDNLDEAIKLANETHDTPLGTYAFGNKKEMEQILNQTRSGGASLNDGFFHASIPTLAFGGVGTSGQGAYRGKASFDVFTHRRSVTTTPAWLESLLDVRYPPYTLKKQKKFAGMNEMKPNFDREGRPLGWGNWLLGLLGLKGLAALIVAIGVRQYLQRRSKL</sequence>
<keyword evidence="7" id="KW-1133">Transmembrane helix</keyword>
<comment type="similarity">
    <text evidence="1 5">Belongs to the aldehyde dehydrogenase family.</text>
</comment>
<keyword evidence="7" id="KW-0812">Transmembrane</keyword>
<dbReference type="Gene3D" id="3.40.309.10">
    <property type="entry name" value="Aldehyde Dehydrogenase, Chain A, domain 2"/>
    <property type="match status" value="1"/>
</dbReference>
<keyword evidence="4" id="KW-0520">NAD</keyword>
<evidence type="ECO:0000256" key="1">
    <source>
        <dbReference type="ARBA" id="ARBA00009986"/>
    </source>
</evidence>
<dbReference type="PIRSF" id="PIRSF036492">
    <property type="entry name" value="ALDH"/>
    <property type="match status" value="1"/>
</dbReference>
<dbReference type="OrthoDB" id="440325at2759"/>
<evidence type="ECO:0000256" key="5">
    <source>
        <dbReference type="PIRNR" id="PIRNR036492"/>
    </source>
</evidence>
<dbReference type="GO" id="GO:0006081">
    <property type="term" value="P:aldehyde metabolic process"/>
    <property type="evidence" value="ECO:0007669"/>
    <property type="project" value="InterPro"/>
</dbReference>
<dbReference type="InterPro" id="IPR016161">
    <property type="entry name" value="Ald_DH/histidinol_DH"/>
</dbReference>
<feature type="active site" evidence="6">
    <location>
        <position position="256"/>
    </location>
</feature>
<evidence type="ECO:0000259" key="8">
    <source>
        <dbReference type="Pfam" id="PF00171"/>
    </source>
</evidence>
<dbReference type="Gene3D" id="3.40.605.10">
    <property type="entry name" value="Aldehyde Dehydrogenase, Chain A, domain 1"/>
    <property type="match status" value="1"/>
</dbReference>
<evidence type="ECO:0000256" key="4">
    <source>
        <dbReference type="ARBA" id="ARBA00023027"/>
    </source>
</evidence>
<comment type="caution">
    <text evidence="9">The sequence shown here is derived from an EMBL/GenBank/DDBJ whole genome shotgun (WGS) entry which is preliminary data.</text>
</comment>
<feature type="transmembrane region" description="Helical" evidence="7">
    <location>
        <begin position="487"/>
        <end position="509"/>
    </location>
</feature>
<dbReference type="EMBL" id="JAGMVJ010000002">
    <property type="protein sequence ID" value="KAH7093563.1"/>
    <property type="molecule type" value="Genomic_DNA"/>
</dbReference>
<evidence type="ECO:0000256" key="6">
    <source>
        <dbReference type="PIRSR" id="PIRSR036492-1"/>
    </source>
</evidence>
<dbReference type="FunFam" id="3.40.605.10:FF:000004">
    <property type="entry name" value="Aldehyde dehydrogenase"/>
    <property type="match status" value="1"/>
</dbReference>
<evidence type="ECO:0000256" key="2">
    <source>
        <dbReference type="ARBA" id="ARBA00022746"/>
    </source>
</evidence>
<dbReference type="InterPro" id="IPR016163">
    <property type="entry name" value="Ald_DH_C"/>
</dbReference>
<dbReference type="CDD" id="cd07135">
    <property type="entry name" value="ALDH_F14-YMR110C"/>
    <property type="match status" value="1"/>
</dbReference>
<dbReference type="SUPFAM" id="SSF53720">
    <property type="entry name" value="ALDH-like"/>
    <property type="match status" value="1"/>
</dbReference>
<gene>
    <name evidence="9" type="ORF">FB567DRAFT_515685</name>
</gene>
<evidence type="ECO:0000256" key="7">
    <source>
        <dbReference type="SAM" id="Phobius"/>
    </source>
</evidence>
<evidence type="ECO:0000313" key="9">
    <source>
        <dbReference type="EMBL" id="KAH7093563.1"/>
    </source>
</evidence>
<dbReference type="Pfam" id="PF00171">
    <property type="entry name" value="Aldedh"/>
    <property type="match status" value="1"/>
</dbReference>
<name>A0A8K0RES3_9PLEO</name>